<dbReference type="InterPro" id="IPR033132">
    <property type="entry name" value="GH_1_N_CS"/>
</dbReference>
<dbReference type="PRINTS" id="PR00131">
    <property type="entry name" value="GLHYDRLASE1"/>
</dbReference>
<feature type="active site" description="Nucleophile" evidence="5">
    <location>
        <position position="1411"/>
    </location>
</feature>
<evidence type="ECO:0000256" key="4">
    <source>
        <dbReference type="ARBA" id="ARBA00023295"/>
    </source>
</evidence>
<dbReference type="InterPro" id="IPR001360">
    <property type="entry name" value="Glyco_hydro_1"/>
</dbReference>
<proteinExistence type="inferred from homology"/>
<sequence length="1536" mass="174809">MANGVSGVDKSTNDTDRIMFLEQTVDEVLKAIVLDNVVVHAYTAWSLIDQFEWNNGFNESFGLFAVDFKDPNRKRTARRSAVFYRNIIANNGFKTDIPSPDEVIWGKFADDFQWATGTAAYQVEGGEGGRGATIWDTFSRVPGKISDNSNGDIAADFYNHYREDIRRLEALKVKTYHFSISWARIYPQGSGNTSQAGVNFYNNLLDALTDAGIQPMVTLFYWDLPQTLQDNGGWEQASTVDAFVAYAETCFRLFGDRVKRWLTVNQPGVFARLGYDTGSFAPGIQSNGTKVYIVAHNLIKAHAMAYRKYETTFKASQHGEVGLALDAAWWEPKNRDDPMDWNAAQRGLEFHVGWFADPILIDGDYPQVMRKAIDSRGAGRLPTFNENEKRMIKGSADYIGVAHSSSFLGFHKECSIGELNIISGTEYMSVYPKGMRYILNYIKDRYDNVPVFITHNVMSDSSGTLRDQHRIDVMSAYINELFKASKLDGCNVLGYTWWSFLDGFEWTSGYSEKAGLYKVDFTDTSRTRTPRDSAYWYRSLIEQNGFLNSTKSYDDDFYYGTFPDDFSWSAATAAYQVEGGVKDGGRGDSIWDVFSHTTGKVLNGDTGDVADDSYHKFPEDINLLRALKVSHYRFSIAWPRIFPNGTGIVPNWEGVDYYNRLINMLLEANIVPMITLYHWDLPQIIQDEIGGWPDRRTADLFVKYADVCFKEFGDRVKFWITINEPWVVAFLGYGNGEDAPGIAQSGTLDYEAAHTLLLAHARAYRLYERKYKATQKGKVGITLNCDFAVPKDPKNPLDIEAVERRLQFHLGWFANPVYGDGDYPSIMRRQIDKKNRELNITIPRLPHFTESEKQLVKGSFDFFGINQYTAARVADAQLKADGTYYNDMDIESDQDPSWKGSGSSWLFVTPFSLRGMVNWIKDHYGDVPIYVTENGLSDFNGTLMDGHRVSYYREYINGLLKAVVFDNVNVKGYTAWSLMDNFEWSKGYTEKFGIHYVDMNDPERPRTPKQSAAFYRETILRNGFPEHPVSTDQSFLDEFLYGSFPEDFAWSVATASYQVEGGWNEDGKGESIWDYFSHSHLILNNDTGDIACDTYHKFREDIALLKNLKVNHYRFSISWPRILPDGTKRNINEIGIAYYNELINALLDAGIQPMVTMNHWDSPLTLERLGGWTNDSIVDIFTDYADVLFDNFGDRVKIWVTHNEPWVVAHHGYETAENAPGHTHQGYKAAYNMIRAHGKVYKLYKEKYRNLQKGMVGIVLSHTNGEPMDKTSLSDIEAAETFNQFSLGWFANPIFGNGDYPDVMKWQVGNKSLEQGLNKSRLPVFTEEEKLMLKGSGDFLGYNMYTSTRVKSGVNNLTLKGFDYDMDVHTEQDPSWEGSGSEWLKVTPWGMRAGLNWIRRHYENIPVYVTENGVSDNTAIRLDGCDVRGYTAWSFMDNFEWMRGYSEHFGLHYVNFSDPNRPRTPKASAAFYTSIIEDNGFHREGHEVTSSSPQTTVSPKGPDGTRQPGINASNFNSYKVSLLLISIVMFYILTIV</sequence>
<dbReference type="PROSITE" id="PS00572">
    <property type="entry name" value="GLYCOSYL_HYDROL_F1_1"/>
    <property type="match status" value="2"/>
</dbReference>
<gene>
    <name evidence="8" type="ORF">MAR_009380</name>
</gene>
<dbReference type="PROSITE" id="PS00653">
    <property type="entry name" value="GLYCOSYL_HYDROL_F1_2"/>
    <property type="match status" value="3"/>
</dbReference>
<dbReference type="InterPro" id="IPR017853">
    <property type="entry name" value="GH"/>
</dbReference>
<organism evidence="8 9">
    <name type="scientific">Mya arenaria</name>
    <name type="common">Soft-shell clam</name>
    <dbReference type="NCBI Taxonomy" id="6604"/>
    <lineage>
        <taxon>Eukaryota</taxon>
        <taxon>Metazoa</taxon>
        <taxon>Spiralia</taxon>
        <taxon>Lophotrochozoa</taxon>
        <taxon>Mollusca</taxon>
        <taxon>Bivalvia</taxon>
        <taxon>Autobranchia</taxon>
        <taxon>Heteroconchia</taxon>
        <taxon>Euheterodonta</taxon>
        <taxon>Imparidentia</taxon>
        <taxon>Neoheterodontei</taxon>
        <taxon>Myida</taxon>
        <taxon>Myoidea</taxon>
        <taxon>Myidae</taxon>
        <taxon>Mya</taxon>
    </lineage>
</organism>
<dbReference type="Proteomes" id="UP001164746">
    <property type="component" value="Chromosome 4"/>
</dbReference>
<evidence type="ECO:0000256" key="1">
    <source>
        <dbReference type="ARBA" id="ARBA00010838"/>
    </source>
</evidence>
<evidence type="ECO:0000256" key="3">
    <source>
        <dbReference type="ARBA" id="ARBA00022801"/>
    </source>
</evidence>
<dbReference type="SUPFAM" id="SSF51445">
    <property type="entry name" value="(Trans)glycosidases"/>
    <property type="match status" value="4"/>
</dbReference>
<reference evidence="8" key="1">
    <citation type="submission" date="2022-11" db="EMBL/GenBank/DDBJ databases">
        <title>Centuries of genome instability and evolution in soft-shell clam transmissible cancer (bioRxiv).</title>
        <authorList>
            <person name="Hart S.F.M."/>
            <person name="Yonemitsu M.A."/>
            <person name="Giersch R.M."/>
            <person name="Beal B.F."/>
            <person name="Arriagada G."/>
            <person name="Davis B.W."/>
            <person name="Ostrander E.A."/>
            <person name="Goff S.P."/>
            <person name="Metzger M.J."/>
        </authorList>
    </citation>
    <scope>NUCLEOTIDE SEQUENCE</scope>
    <source>
        <strain evidence="8">MELC-2E11</strain>
        <tissue evidence="8">Siphon/mantle</tissue>
    </source>
</reference>
<dbReference type="EMBL" id="CP111015">
    <property type="protein sequence ID" value="WAR02822.1"/>
    <property type="molecule type" value="Genomic_DNA"/>
</dbReference>
<keyword evidence="9" id="KW-1185">Reference proteome</keyword>
<feature type="region of interest" description="Disordered" evidence="7">
    <location>
        <begin position="1484"/>
        <end position="1509"/>
    </location>
</feature>
<dbReference type="EC" id="3.2.1.21" evidence="2"/>
<comment type="similarity">
    <text evidence="1">Belongs to the glycosyl hydrolase 1 family.</text>
</comment>
<dbReference type="InterPro" id="IPR018120">
    <property type="entry name" value="Glyco_hydro_1_AS"/>
</dbReference>
<evidence type="ECO:0000256" key="2">
    <source>
        <dbReference type="ARBA" id="ARBA00012744"/>
    </source>
</evidence>
<dbReference type="Pfam" id="PF00232">
    <property type="entry name" value="Glyco_hydro_1"/>
    <property type="match status" value="4"/>
</dbReference>
<dbReference type="PANTHER" id="PTHR10353:SF36">
    <property type="entry name" value="LP05116P"/>
    <property type="match status" value="1"/>
</dbReference>
<evidence type="ECO:0000313" key="9">
    <source>
        <dbReference type="Proteomes" id="UP001164746"/>
    </source>
</evidence>
<evidence type="ECO:0000256" key="7">
    <source>
        <dbReference type="SAM" id="MobiDB-lite"/>
    </source>
</evidence>
<keyword evidence="4 6" id="KW-0326">Glycosidase</keyword>
<protein>
    <recommendedName>
        <fullName evidence="2">beta-glucosidase</fullName>
        <ecNumber evidence="2">3.2.1.21</ecNumber>
    </recommendedName>
</protein>
<keyword evidence="3 6" id="KW-0378">Hydrolase</keyword>
<feature type="compositionally biased region" description="Low complexity" evidence="7">
    <location>
        <begin position="1488"/>
        <end position="1499"/>
    </location>
</feature>
<evidence type="ECO:0000313" key="8">
    <source>
        <dbReference type="EMBL" id="WAR02822.1"/>
    </source>
</evidence>
<name>A0ABY7E1I8_MYAAR</name>
<evidence type="ECO:0000256" key="6">
    <source>
        <dbReference type="RuleBase" id="RU004468"/>
    </source>
</evidence>
<dbReference type="PANTHER" id="PTHR10353">
    <property type="entry name" value="GLYCOSYL HYDROLASE"/>
    <property type="match status" value="1"/>
</dbReference>
<feature type="active site" description="Nucleophile" evidence="5">
    <location>
        <position position="933"/>
    </location>
</feature>
<evidence type="ECO:0000256" key="5">
    <source>
        <dbReference type="PROSITE-ProRule" id="PRU10055"/>
    </source>
</evidence>
<accession>A0ABY7E1I8</accession>
<dbReference type="Gene3D" id="3.20.20.80">
    <property type="entry name" value="Glycosidases"/>
    <property type="match status" value="4"/>
</dbReference>